<evidence type="ECO:0000313" key="2">
    <source>
        <dbReference type="Proteomes" id="UP001632038"/>
    </source>
</evidence>
<keyword evidence="2" id="KW-1185">Reference proteome</keyword>
<sequence>MSLRKSGSEAKIIDHRTDKDYGDYVPEIKSKQEDKTFQDMLSVFVDCHPEIKSNWESGKFHDKTFECIFSRPDMLSVFVDCHPEIKSNWESGKFHDKTFECIFSRPVPPSEEFGYKLKMDETRSPSQDVLSKWKSGTVNDMTCLGIFPVPADGNLDIVVHVAVSMIFGFVPCDGPANSIKKLGRIMKLFVTAANFDVLDPALPSLEGCE</sequence>
<dbReference type="EMBL" id="JAVIJP010000009">
    <property type="protein sequence ID" value="KAL3647342.1"/>
    <property type="molecule type" value="Genomic_DNA"/>
</dbReference>
<name>A0ABD3E0A0_9LAMI</name>
<proteinExistence type="predicted"/>
<evidence type="ECO:0000313" key="1">
    <source>
        <dbReference type="EMBL" id="KAL3647342.1"/>
    </source>
</evidence>
<gene>
    <name evidence="1" type="ORF">CASFOL_008310</name>
</gene>
<accession>A0ABD3E0A0</accession>
<protein>
    <submittedName>
        <fullName evidence="1">Uncharacterized protein</fullName>
    </submittedName>
</protein>
<dbReference type="AlphaFoldDB" id="A0ABD3E0A0"/>
<comment type="caution">
    <text evidence="1">The sequence shown here is derived from an EMBL/GenBank/DDBJ whole genome shotgun (WGS) entry which is preliminary data.</text>
</comment>
<reference evidence="2" key="1">
    <citation type="journal article" date="2024" name="IScience">
        <title>Strigolactones Initiate the Formation of Haustorium-like Structures in Castilleja.</title>
        <authorList>
            <person name="Buerger M."/>
            <person name="Peterson D."/>
            <person name="Chory J."/>
        </authorList>
    </citation>
    <scope>NUCLEOTIDE SEQUENCE [LARGE SCALE GENOMIC DNA]</scope>
</reference>
<dbReference type="Proteomes" id="UP001632038">
    <property type="component" value="Unassembled WGS sequence"/>
</dbReference>
<organism evidence="1 2">
    <name type="scientific">Castilleja foliolosa</name>
    <dbReference type="NCBI Taxonomy" id="1961234"/>
    <lineage>
        <taxon>Eukaryota</taxon>
        <taxon>Viridiplantae</taxon>
        <taxon>Streptophyta</taxon>
        <taxon>Embryophyta</taxon>
        <taxon>Tracheophyta</taxon>
        <taxon>Spermatophyta</taxon>
        <taxon>Magnoliopsida</taxon>
        <taxon>eudicotyledons</taxon>
        <taxon>Gunneridae</taxon>
        <taxon>Pentapetalae</taxon>
        <taxon>asterids</taxon>
        <taxon>lamiids</taxon>
        <taxon>Lamiales</taxon>
        <taxon>Orobanchaceae</taxon>
        <taxon>Pedicularideae</taxon>
        <taxon>Castillejinae</taxon>
        <taxon>Castilleja</taxon>
    </lineage>
</organism>